<dbReference type="GO" id="GO:0006817">
    <property type="term" value="P:phosphate ion transport"/>
    <property type="evidence" value="ECO:0007669"/>
    <property type="project" value="UniProtKB-UniRule"/>
</dbReference>
<comment type="subcellular location">
    <subcellularLocation>
        <location evidence="2 12">Cell membrane</location>
        <topology evidence="2 12">Lipid-anchor</topology>
    </subcellularLocation>
</comment>
<evidence type="ECO:0000256" key="11">
    <source>
        <dbReference type="ARBA" id="ARBA00023288"/>
    </source>
</evidence>
<evidence type="ECO:0000313" key="14">
    <source>
        <dbReference type="EMBL" id="MQS45655.1"/>
    </source>
</evidence>
<evidence type="ECO:0000256" key="12">
    <source>
        <dbReference type="RuleBase" id="RU367119"/>
    </source>
</evidence>
<accession>A0A5P0ZFU2</accession>
<protein>
    <recommendedName>
        <fullName evidence="12">Phosphate-binding protein</fullName>
    </recommendedName>
</protein>
<evidence type="ECO:0000256" key="9">
    <source>
        <dbReference type="ARBA" id="ARBA00023136"/>
    </source>
</evidence>
<evidence type="ECO:0000256" key="7">
    <source>
        <dbReference type="ARBA" id="ARBA00022592"/>
    </source>
</evidence>
<dbReference type="AlphaFoldDB" id="A0A5P0ZFU2"/>
<dbReference type="Proteomes" id="UP000380386">
    <property type="component" value="Unassembled WGS sequence"/>
</dbReference>
<evidence type="ECO:0000256" key="10">
    <source>
        <dbReference type="ARBA" id="ARBA00023139"/>
    </source>
</evidence>
<name>A0A5P0ZFU2_9LACO</name>
<comment type="caution">
    <text evidence="15">The sequence shown here is derived from an EMBL/GenBank/DDBJ whole genome shotgun (WGS) entry which is preliminary data.</text>
</comment>
<dbReference type="Proteomes" id="UP000436655">
    <property type="component" value="Unassembled WGS sequence"/>
</dbReference>
<dbReference type="GO" id="GO:0042301">
    <property type="term" value="F:phosphate ion binding"/>
    <property type="evidence" value="ECO:0007669"/>
    <property type="project" value="UniProtKB-UniRule"/>
</dbReference>
<evidence type="ECO:0000313" key="16">
    <source>
        <dbReference type="Proteomes" id="UP000380386"/>
    </source>
</evidence>
<organism evidence="15 16">
    <name type="scientific">Companilactobacillus mishanensis</name>
    <dbReference type="NCBI Taxonomy" id="2486008"/>
    <lineage>
        <taxon>Bacteria</taxon>
        <taxon>Bacillati</taxon>
        <taxon>Bacillota</taxon>
        <taxon>Bacilli</taxon>
        <taxon>Lactobacillales</taxon>
        <taxon>Lactobacillaceae</taxon>
        <taxon>Companilactobacillus</taxon>
    </lineage>
</organism>
<proteinExistence type="inferred from homology"/>
<keyword evidence="6 12" id="KW-1003">Cell membrane</keyword>
<evidence type="ECO:0000256" key="1">
    <source>
        <dbReference type="ARBA" id="ARBA00002841"/>
    </source>
</evidence>
<dbReference type="EMBL" id="VDFM01000002">
    <property type="protein sequence ID" value="MQS51902.1"/>
    <property type="molecule type" value="Genomic_DNA"/>
</dbReference>
<comment type="function">
    <text evidence="1">Part of the ABC transporter complex PstSACB involved in phosphate import.</text>
</comment>
<evidence type="ECO:0000256" key="4">
    <source>
        <dbReference type="ARBA" id="ARBA00011529"/>
    </source>
</evidence>
<gene>
    <name evidence="15" type="primary">pstS</name>
    <name evidence="15" type="ORF">FHL02_02585</name>
    <name evidence="14" type="ORF">FHL03_09170</name>
</gene>
<keyword evidence="7 12" id="KW-0592">Phosphate transport</keyword>
<dbReference type="CDD" id="cd13653">
    <property type="entry name" value="PBP2_phosphate_like_1"/>
    <property type="match status" value="1"/>
</dbReference>
<keyword evidence="10 12" id="KW-0564">Palmitate</keyword>
<dbReference type="Gene3D" id="3.40.190.10">
    <property type="entry name" value="Periplasmic binding protein-like II"/>
    <property type="match status" value="2"/>
</dbReference>
<evidence type="ECO:0000256" key="6">
    <source>
        <dbReference type="ARBA" id="ARBA00022475"/>
    </source>
</evidence>
<dbReference type="OrthoDB" id="9790048at2"/>
<dbReference type="SUPFAM" id="SSF53850">
    <property type="entry name" value="Periplasmic binding protein-like II"/>
    <property type="match status" value="1"/>
</dbReference>
<dbReference type="PANTHER" id="PTHR30570:SF4">
    <property type="entry name" value="PHOSPHATE-BINDING PROTEIN PSTS 1"/>
    <property type="match status" value="1"/>
</dbReference>
<dbReference type="InterPro" id="IPR050811">
    <property type="entry name" value="Phosphate_ABC_transporter"/>
</dbReference>
<sequence>MNDIEVRILKKRVVALFVLLFSAVFVLTGCKGSNGQETITAVGSSAAQPLVELAGEEFTKDNPNQYVNVQGGGTGTGLSQIQQGAVNIGNSDLYAEQKSDIDSSKLVDHRICAVGMVPITNKDVKVDSLTIKQLRQIFSGEITNWKQVGGQDLGITIINRADGSGTRSSFENDVMNGTPFARSQEQDSSGMVRQIVDNTAGSISYLAMPYLNDSVKTLEVDHIAPTIKNIETNKWKIWSYEHLYTNGKATGMTKDFLNYIMTDHVQKNVVQKLRYVPINDMQYDKDAKGNVTPVSQEGR</sequence>
<dbReference type="NCBIfam" id="TIGR02136">
    <property type="entry name" value="ptsS_2"/>
    <property type="match status" value="1"/>
</dbReference>
<keyword evidence="5 12" id="KW-0813">Transport</keyword>
<dbReference type="GO" id="GO:0005886">
    <property type="term" value="C:plasma membrane"/>
    <property type="evidence" value="ECO:0007669"/>
    <property type="project" value="UniProtKB-SubCell"/>
</dbReference>
<feature type="domain" description="PBP" evidence="13">
    <location>
        <begin position="34"/>
        <end position="263"/>
    </location>
</feature>
<evidence type="ECO:0000256" key="8">
    <source>
        <dbReference type="ARBA" id="ARBA00022729"/>
    </source>
</evidence>
<keyword evidence="17" id="KW-1185">Reference proteome</keyword>
<comment type="similarity">
    <text evidence="3 12">Belongs to the PstS family.</text>
</comment>
<dbReference type="Pfam" id="PF12849">
    <property type="entry name" value="PBP_like_2"/>
    <property type="match status" value="1"/>
</dbReference>
<dbReference type="PANTHER" id="PTHR30570">
    <property type="entry name" value="PERIPLASMIC PHOSPHATE BINDING COMPONENT OF PHOSPHATE ABC TRANSPORTER"/>
    <property type="match status" value="1"/>
</dbReference>
<dbReference type="EMBL" id="VDFN01000008">
    <property type="protein sequence ID" value="MQS45655.1"/>
    <property type="molecule type" value="Genomic_DNA"/>
</dbReference>
<dbReference type="PROSITE" id="PS51257">
    <property type="entry name" value="PROKAR_LIPOPROTEIN"/>
    <property type="match status" value="1"/>
</dbReference>
<evidence type="ECO:0000256" key="2">
    <source>
        <dbReference type="ARBA" id="ARBA00004193"/>
    </source>
</evidence>
<evidence type="ECO:0000313" key="15">
    <source>
        <dbReference type="EMBL" id="MQS51902.1"/>
    </source>
</evidence>
<keyword evidence="9" id="KW-0472">Membrane</keyword>
<reference evidence="14" key="2">
    <citation type="submission" date="2019-05" db="EMBL/GenBank/DDBJ databases">
        <authorList>
            <person name="Schuster J.A."/>
            <person name="Ehrmann M.A."/>
        </authorList>
    </citation>
    <scope>NUCLEOTIDE SEQUENCE</scope>
    <source>
        <strain evidence="14">TMW 1.2098</strain>
    </source>
</reference>
<evidence type="ECO:0000256" key="3">
    <source>
        <dbReference type="ARBA" id="ARBA00008725"/>
    </source>
</evidence>
<keyword evidence="8" id="KW-0732">Signal</keyword>
<comment type="subunit">
    <text evidence="4 12">The complex is composed of two ATP-binding proteins (PstB), two transmembrane proteins (PstC and PstA) and a solute-binding protein (PstS).</text>
</comment>
<dbReference type="InterPro" id="IPR011862">
    <property type="entry name" value="Phos-bd"/>
</dbReference>
<keyword evidence="11 12" id="KW-0449">Lipoprotein</keyword>
<evidence type="ECO:0000256" key="5">
    <source>
        <dbReference type="ARBA" id="ARBA00022448"/>
    </source>
</evidence>
<dbReference type="InterPro" id="IPR024370">
    <property type="entry name" value="PBP_domain"/>
</dbReference>
<comment type="function">
    <text evidence="12">Involved in the system for phosphate transport across the cytoplasmic membrane.</text>
</comment>
<evidence type="ECO:0000313" key="17">
    <source>
        <dbReference type="Proteomes" id="UP000436655"/>
    </source>
</evidence>
<evidence type="ECO:0000259" key="13">
    <source>
        <dbReference type="Pfam" id="PF12849"/>
    </source>
</evidence>
<reference evidence="16 17" key="1">
    <citation type="journal article" date="2019" name="Syst. Appl. Microbiol.">
        <title>Polyphasic characterization of two novel Lactobacillus spp. isolated from blown salami packages: Description of Lactobacillus halodurans sp. nov. and Lactobacillus salsicarnum sp. nov.</title>
        <authorList>
            <person name="Schuster J.A."/>
            <person name="Klingl A."/>
            <person name="Vogel R.F."/>
            <person name="Ehrmann M.A."/>
        </authorList>
    </citation>
    <scope>NUCLEOTIDE SEQUENCE [LARGE SCALE GENOMIC DNA]</scope>
    <source>
        <strain evidence="14 17">TMW 1.2098</strain>
        <strain evidence="15 16">TMW 1.2118</strain>
    </source>
</reference>